<proteinExistence type="predicted"/>
<evidence type="ECO:0000313" key="4">
    <source>
        <dbReference type="Proteomes" id="UP000750334"/>
    </source>
</evidence>
<feature type="compositionally biased region" description="Basic and acidic residues" evidence="1">
    <location>
        <begin position="57"/>
        <end position="73"/>
    </location>
</feature>
<protein>
    <recommendedName>
        <fullName evidence="2">LSO1/LSO2 domain-containing protein</fullName>
    </recommendedName>
</protein>
<feature type="domain" description="LSO1/LSO2" evidence="2">
    <location>
        <begin position="13"/>
        <end position="81"/>
    </location>
</feature>
<feature type="region of interest" description="Disordered" evidence="1">
    <location>
        <begin position="1"/>
        <end position="30"/>
    </location>
</feature>
<gene>
    <name evidence="3" type="ORF">C6P45_003776</name>
</gene>
<organism evidence="3 4">
    <name type="scientific">Maudiozyma exigua</name>
    <name type="common">Yeast</name>
    <name type="synonym">Kazachstania exigua</name>
    <dbReference type="NCBI Taxonomy" id="34358"/>
    <lineage>
        <taxon>Eukaryota</taxon>
        <taxon>Fungi</taxon>
        <taxon>Dikarya</taxon>
        <taxon>Ascomycota</taxon>
        <taxon>Saccharomycotina</taxon>
        <taxon>Saccharomycetes</taxon>
        <taxon>Saccharomycetales</taxon>
        <taxon>Saccharomycetaceae</taxon>
        <taxon>Maudiozyma</taxon>
    </lineage>
</organism>
<keyword evidence="4" id="KW-1185">Reference proteome</keyword>
<dbReference type="Pfam" id="PF22048">
    <property type="entry name" value="LSO1_2-like"/>
    <property type="match status" value="1"/>
</dbReference>
<dbReference type="Proteomes" id="UP000750334">
    <property type="component" value="Unassembled WGS sequence"/>
</dbReference>
<comment type="caution">
    <text evidence="3">The sequence shown here is derived from an EMBL/GenBank/DDBJ whole genome shotgun (WGS) entry which is preliminary data.</text>
</comment>
<reference evidence="3 4" key="1">
    <citation type="submission" date="2020-11" db="EMBL/GenBank/DDBJ databases">
        <title>Kefir isolates.</title>
        <authorList>
            <person name="Marcisauskas S."/>
            <person name="Kim Y."/>
            <person name="Blasche S."/>
        </authorList>
    </citation>
    <scope>NUCLEOTIDE SEQUENCE [LARGE SCALE GENOMIC DNA]</scope>
    <source>
        <strain evidence="3 4">OG2</strain>
    </source>
</reference>
<dbReference type="AlphaFoldDB" id="A0A9P7BC91"/>
<name>A0A9P7BC91_MAUEX</name>
<dbReference type="EMBL" id="PUHR01000041">
    <property type="protein sequence ID" value="KAG0669423.1"/>
    <property type="molecule type" value="Genomic_DNA"/>
</dbReference>
<sequence>MHKSGKRYSETAAKVAAGRARKRRQAWEKTQEEKAMLEVAEAQKWEQGARTPNQKRLVADQKARDKKSAKQERDALLRAEEEAIGKELFTKDSIKCINVVANNNNTNNDDILIGTTSVNDRSTERNNNAGHVRNSDRSQNVITW</sequence>
<feature type="region of interest" description="Disordered" evidence="1">
    <location>
        <begin position="43"/>
        <end position="73"/>
    </location>
</feature>
<evidence type="ECO:0000313" key="3">
    <source>
        <dbReference type="EMBL" id="KAG0669423.1"/>
    </source>
</evidence>
<accession>A0A9P7BC91</accession>
<feature type="region of interest" description="Disordered" evidence="1">
    <location>
        <begin position="120"/>
        <end position="144"/>
    </location>
</feature>
<dbReference type="OrthoDB" id="4069860at2759"/>
<evidence type="ECO:0000259" key="2">
    <source>
        <dbReference type="Pfam" id="PF22048"/>
    </source>
</evidence>
<feature type="compositionally biased region" description="Polar residues" evidence="1">
    <location>
        <begin position="120"/>
        <end position="129"/>
    </location>
</feature>
<evidence type="ECO:0000256" key="1">
    <source>
        <dbReference type="SAM" id="MobiDB-lite"/>
    </source>
</evidence>
<dbReference type="InterPro" id="IPR054413">
    <property type="entry name" value="LSO1/2"/>
</dbReference>